<protein>
    <submittedName>
        <fullName evidence="1">Uncharacterized protein</fullName>
    </submittedName>
</protein>
<reference evidence="1" key="1">
    <citation type="submission" date="2023-08" db="EMBL/GenBank/DDBJ databases">
        <title>Reference Genome Resource for the Citrus Pathogen Phytophthora citrophthora.</title>
        <authorList>
            <person name="Moller H."/>
            <person name="Coetzee B."/>
            <person name="Rose L.J."/>
            <person name="Van Niekerk J.M."/>
        </authorList>
    </citation>
    <scope>NUCLEOTIDE SEQUENCE</scope>
    <source>
        <strain evidence="1">STE-U-9442</strain>
    </source>
</reference>
<name>A0AAD9GNT3_9STRA</name>
<dbReference type="AlphaFoldDB" id="A0AAD9GNT3"/>
<evidence type="ECO:0000313" key="1">
    <source>
        <dbReference type="EMBL" id="KAK1941593.1"/>
    </source>
</evidence>
<evidence type="ECO:0000313" key="2">
    <source>
        <dbReference type="Proteomes" id="UP001259832"/>
    </source>
</evidence>
<proteinExistence type="predicted"/>
<organism evidence="1 2">
    <name type="scientific">Phytophthora citrophthora</name>
    <dbReference type="NCBI Taxonomy" id="4793"/>
    <lineage>
        <taxon>Eukaryota</taxon>
        <taxon>Sar</taxon>
        <taxon>Stramenopiles</taxon>
        <taxon>Oomycota</taxon>
        <taxon>Peronosporomycetes</taxon>
        <taxon>Peronosporales</taxon>
        <taxon>Peronosporaceae</taxon>
        <taxon>Phytophthora</taxon>
    </lineage>
</organism>
<dbReference type="EMBL" id="JASMQC010000012">
    <property type="protein sequence ID" value="KAK1941593.1"/>
    <property type="molecule type" value="Genomic_DNA"/>
</dbReference>
<dbReference type="Proteomes" id="UP001259832">
    <property type="component" value="Unassembled WGS sequence"/>
</dbReference>
<sequence length="89" mass="10195">MQFSFANCRLTSADSESVEQLLGRVFAHPAHQFAVSALDLSKNQMTVEELVVVARIVLKCHYVYQLSTLRLDEIIRYVSIFRYDTSQVP</sequence>
<keyword evidence="2" id="KW-1185">Reference proteome</keyword>
<accession>A0AAD9GNT3</accession>
<gene>
    <name evidence="1" type="ORF">P3T76_007459</name>
</gene>
<comment type="caution">
    <text evidence="1">The sequence shown here is derived from an EMBL/GenBank/DDBJ whole genome shotgun (WGS) entry which is preliminary data.</text>
</comment>